<reference evidence="2 3" key="1">
    <citation type="submission" date="2014-07" db="EMBL/GenBank/DDBJ databases">
        <title>Genomic and transcriptomic analysis on Apis cerana provide comprehensive insights into honey bee biology.</title>
        <authorList>
            <person name="Diao Q."/>
            <person name="Sun L."/>
            <person name="Zheng H."/>
            <person name="Zheng H."/>
            <person name="Xu S."/>
            <person name="Wang S."/>
            <person name="Zeng Z."/>
            <person name="Hu F."/>
            <person name="Su S."/>
            <person name="Wu J."/>
        </authorList>
    </citation>
    <scope>NUCLEOTIDE SEQUENCE [LARGE SCALE GENOMIC DNA]</scope>
    <source>
        <tissue evidence="2">Pupae without intestine</tissue>
    </source>
</reference>
<name>A0A2A3E1F2_APICC</name>
<evidence type="ECO:0000313" key="2">
    <source>
        <dbReference type="EMBL" id="PBC25152.1"/>
    </source>
</evidence>
<proteinExistence type="predicted"/>
<keyword evidence="3" id="KW-1185">Reference proteome</keyword>
<dbReference type="Gene3D" id="1.10.10.1450">
    <property type="match status" value="1"/>
</dbReference>
<dbReference type="Pfam" id="PF17906">
    <property type="entry name" value="HTH_48"/>
    <property type="match status" value="1"/>
</dbReference>
<dbReference type="InterPro" id="IPR041426">
    <property type="entry name" value="Mos1_HTH"/>
</dbReference>
<organism evidence="2 3">
    <name type="scientific">Apis cerana cerana</name>
    <name type="common">Oriental honeybee</name>
    <dbReference type="NCBI Taxonomy" id="94128"/>
    <lineage>
        <taxon>Eukaryota</taxon>
        <taxon>Metazoa</taxon>
        <taxon>Ecdysozoa</taxon>
        <taxon>Arthropoda</taxon>
        <taxon>Hexapoda</taxon>
        <taxon>Insecta</taxon>
        <taxon>Pterygota</taxon>
        <taxon>Neoptera</taxon>
        <taxon>Endopterygota</taxon>
        <taxon>Hymenoptera</taxon>
        <taxon>Apocrita</taxon>
        <taxon>Aculeata</taxon>
        <taxon>Apoidea</taxon>
        <taxon>Anthophila</taxon>
        <taxon>Apidae</taxon>
        <taxon>Apis</taxon>
    </lineage>
</organism>
<evidence type="ECO:0000313" key="3">
    <source>
        <dbReference type="Proteomes" id="UP000242457"/>
    </source>
</evidence>
<dbReference type="OrthoDB" id="10032414at2759"/>
<evidence type="ECO:0000259" key="1">
    <source>
        <dbReference type="Pfam" id="PF17906"/>
    </source>
</evidence>
<feature type="domain" description="Mos1 transposase HTH" evidence="1">
    <location>
        <begin position="41"/>
        <end position="79"/>
    </location>
</feature>
<dbReference type="Proteomes" id="UP000242457">
    <property type="component" value="Unassembled WGS sequence"/>
</dbReference>
<dbReference type="EMBL" id="KZ288503">
    <property type="protein sequence ID" value="PBC25152.1"/>
    <property type="molecule type" value="Genomic_DNA"/>
</dbReference>
<gene>
    <name evidence="2" type="ORF">APICC_05397</name>
</gene>
<dbReference type="AlphaFoldDB" id="A0A2A3E1F2"/>
<accession>A0A2A3E1F2</accession>
<protein>
    <recommendedName>
        <fullName evidence="1">Mos1 transposase HTH domain-containing protein</fullName>
    </recommendedName>
</protein>
<sequence>MQAYLLAIYSIGFGHPRALLKYVSLTQSLLKLFTTPYESQRKHLRYIMLYCFKKDDSANDIANEICTAYGSSVTTITIIRN</sequence>